<keyword evidence="2" id="KW-1185">Reference proteome</keyword>
<reference evidence="1" key="1">
    <citation type="journal article" date="2020" name="Stud. Mycol.">
        <title>101 Dothideomycetes genomes: a test case for predicting lifestyles and emergence of pathogens.</title>
        <authorList>
            <person name="Haridas S."/>
            <person name="Albert R."/>
            <person name="Binder M."/>
            <person name="Bloem J."/>
            <person name="Labutti K."/>
            <person name="Salamov A."/>
            <person name="Andreopoulos B."/>
            <person name="Baker S."/>
            <person name="Barry K."/>
            <person name="Bills G."/>
            <person name="Bluhm B."/>
            <person name="Cannon C."/>
            <person name="Castanera R."/>
            <person name="Culley D."/>
            <person name="Daum C."/>
            <person name="Ezra D."/>
            <person name="Gonzalez J."/>
            <person name="Henrissat B."/>
            <person name="Kuo A."/>
            <person name="Liang C."/>
            <person name="Lipzen A."/>
            <person name="Lutzoni F."/>
            <person name="Magnuson J."/>
            <person name="Mondo S."/>
            <person name="Nolan M."/>
            <person name="Ohm R."/>
            <person name="Pangilinan J."/>
            <person name="Park H.-J."/>
            <person name="Ramirez L."/>
            <person name="Alfaro M."/>
            <person name="Sun H."/>
            <person name="Tritt A."/>
            <person name="Yoshinaga Y."/>
            <person name="Zwiers L.-H."/>
            <person name="Turgeon B."/>
            <person name="Goodwin S."/>
            <person name="Spatafora J."/>
            <person name="Crous P."/>
            <person name="Grigoriev I."/>
        </authorList>
    </citation>
    <scope>NUCLEOTIDE SEQUENCE</scope>
    <source>
        <strain evidence="1">CBS 130266</strain>
    </source>
</reference>
<sequence length="52" mass="6190">MRNLFVYNGYLAFILTYYKSLNITNASRYPVRFLLPEVGQLLTRFLTLIQPF</sequence>
<organism evidence="1 2">
    <name type="scientific">Tothia fuscella</name>
    <dbReference type="NCBI Taxonomy" id="1048955"/>
    <lineage>
        <taxon>Eukaryota</taxon>
        <taxon>Fungi</taxon>
        <taxon>Dikarya</taxon>
        <taxon>Ascomycota</taxon>
        <taxon>Pezizomycotina</taxon>
        <taxon>Dothideomycetes</taxon>
        <taxon>Pleosporomycetidae</taxon>
        <taxon>Venturiales</taxon>
        <taxon>Cylindrosympodiaceae</taxon>
        <taxon>Tothia</taxon>
    </lineage>
</organism>
<evidence type="ECO:0000313" key="2">
    <source>
        <dbReference type="Proteomes" id="UP000800235"/>
    </source>
</evidence>
<dbReference type="Proteomes" id="UP000800235">
    <property type="component" value="Unassembled WGS sequence"/>
</dbReference>
<dbReference type="AlphaFoldDB" id="A0A9P4NDQ4"/>
<proteinExistence type="predicted"/>
<gene>
    <name evidence="1" type="ORF">EJ08DRAFT_256604</name>
</gene>
<name>A0A9P4NDQ4_9PEZI</name>
<comment type="caution">
    <text evidence="1">The sequence shown here is derived from an EMBL/GenBank/DDBJ whole genome shotgun (WGS) entry which is preliminary data.</text>
</comment>
<protein>
    <submittedName>
        <fullName evidence="1">Uncharacterized protein</fullName>
    </submittedName>
</protein>
<evidence type="ECO:0000313" key="1">
    <source>
        <dbReference type="EMBL" id="KAF2413822.1"/>
    </source>
</evidence>
<accession>A0A9P4NDQ4</accession>
<dbReference type="OrthoDB" id="3944494at2759"/>
<dbReference type="EMBL" id="MU007345">
    <property type="protein sequence ID" value="KAF2413822.1"/>
    <property type="molecule type" value="Genomic_DNA"/>
</dbReference>